<accession>A0ACB9XJY8</accession>
<evidence type="ECO:0000313" key="1">
    <source>
        <dbReference type="EMBL" id="KAI4826811.1"/>
    </source>
</evidence>
<reference evidence="1" key="1">
    <citation type="submission" date="2022-05" db="EMBL/GenBank/DDBJ databases">
        <title>Chromosome-level genome of Chaenocephalus aceratus.</title>
        <authorList>
            <person name="Park H."/>
        </authorList>
    </citation>
    <scope>NUCLEOTIDE SEQUENCE</scope>
    <source>
        <strain evidence="1">KU_202001</strain>
    </source>
</reference>
<organism evidence="1 2">
    <name type="scientific">Chaenocephalus aceratus</name>
    <name type="common">Blackfin icefish</name>
    <name type="synonym">Chaenichthys aceratus</name>
    <dbReference type="NCBI Taxonomy" id="36190"/>
    <lineage>
        <taxon>Eukaryota</taxon>
        <taxon>Metazoa</taxon>
        <taxon>Chordata</taxon>
        <taxon>Craniata</taxon>
        <taxon>Vertebrata</taxon>
        <taxon>Euteleostomi</taxon>
        <taxon>Actinopterygii</taxon>
        <taxon>Neopterygii</taxon>
        <taxon>Teleostei</taxon>
        <taxon>Neoteleostei</taxon>
        <taxon>Acanthomorphata</taxon>
        <taxon>Eupercaria</taxon>
        <taxon>Perciformes</taxon>
        <taxon>Notothenioidei</taxon>
        <taxon>Channichthyidae</taxon>
        <taxon>Chaenocephalus</taxon>
    </lineage>
</organism>
<gene>
    <name evidence="1" type="ORF">KUCAC02_030242</name>
</gene>
<proteinExistence type="predicted"/>
<dbReference type="EMBL" id="CM043789">
    <property type="protein sequence ID" value="KAI4826811.1"/>
    <property type="molecule type" value="Genomic_DNA"/>
</dbReference>
<evidence type="ECO:0000313" key="2">
    <source>
        <dbReference type="Proteomes" id="UP001057452"/>
    </source>
</evidence>
<name>A0ACB9XJY8_CHAAC</name>
<dbReference type="Proteomes" id="UP001057452">
    <property type="component" value="Chromosome 5"/>
</dbReference>
<comment type="caution">
    <text evidence="1">The sequence shown here is derived from an EMBL/GenBank/DDBJ whole genome shotgun (WGS) entry which is preliminary data.</text>
</comment>
<protein>
    <submittedName>
        <fullName evidence="1">Uncharacterized protein</fullName>
    </submittedName>
</protein>
<sequence length="193" mass="21757">MAGGTIFMCQSIFEDLTDRFLVQINLDWTVDLTLLNPRLGPDGDDEAGEHSFSALGNSIVSLDLWTNKTSGEEWSSFSFYHQHCWRYVKHALACLLRCRPESFVSLLGLLSLRLDEVAAQAVEQRINRAHKSRFHSPLWSGLDKVQRPELSVPPLPSLYGHTAIEGGSAPRDGNETPEPRRTVQEALSLRRQR</sequence>
<keyword evidence="2" id="KW-1185">Reference proteome</keyword>